<reference evidence="2 3" key="1">
    <citation type="submission" date="2014-07" db="EMBL/GenBank/DDBJ databases">
        <title>Genome of Chryseobacterium luteum DSM 18605.</title>
        <authorList>
            <person name="Stropko S.J."/>
            <person name="Pipes S.E."/>
            <person name="Newman J.D."/>
        </authorList>
    </citation>
    <scope>NUCLEOTIDE SEQUENCE [LARGE SCALE GENOMIC DNA]</scope>
    <source>
        <strain evidence="2 3">DSM 18605</strain>
    </source>
</reference>
<dbReference type="Proteomes" id="UP000028703">
    <property type="component" value="Unassembled WGS sequence"/>
</dbReference>
<evidence type="ECO:0000313" key="3">
    <source>
        <dbReference type="Proteomes" id="UP000028703"/>
    </source>
</evidence>
<dbReference type="AlphaFoldDB" id="A0A085ZCW6"/>
<comment type="caution">
    <text evidence="2">The sequence shown here is derived from an EMBL/GenBank/DDBJ whole genome shotgun (WGS) entry which is preliminary data.</text>
</comment>
<feature type="compositionally biased region" description="Gly residues" evidence="1">
    <location>
        <begin position="40"/>
        <end position="67"/>
    </location>
</feature>
<evidence type="ECO:0000256" key="1">
    <source>
        <dbReference type="SAM" id="MobiDB-lite"/>
    </source>
</evidence>
<keyword evidence="3" id="KW-1185">Reference proteome</keyword>
<protein>
    <submittedName>
        <fullName evidence="2">Uncharacterized protein</fullName>
    </submittedName>
</protein>
<name>A0A085ZCW6_9FLAO</name>
<gene>
    <name evidence="2" type="ORF">IX38_13720</name>
</gene>
<organism evidence="2 3">
    <name type="scientific">Chryseobacterium luteum</name>
    <dbReference type="NCBI Taxonomy" id="421531"/>
    <lineage>
        <taxon>Bacteria</taxon>
        <taxon>Pseudomonadati</taxon>
        <taxon>Bacteroidota</taxon>
        <taxon>Flavobacteriia</taxon>
        <taxon>Flavobacteriales</taxon>
        <taxon>Weeksellaceae</taxon>
        <taxon>Chryseobacterium group</taxon>
        <taxon>Chryseobacterium</taxon>
    </lineage>
</organism>
<feature type="compositionally biased region" description="Basic and acidic residues" evidence="1">
    <location>
        <begin position="78"/>
        <end position="91"/>
    </location>
</feature>
<evidence type="ECO:0000313" key="2">
    <source>
        <dbReference type="EMBL" id="KFF02280.1"/>
    </source>
</evidence>
<dbReference type="STRING" id="421531.IX38_13720"/>
<feature type="region of interest" description="Disordered" evidence="1">
    <location>
        <begin position="1"/>
        <end position="91"/>
    </location>
</feature>
<accession>A0A085ZCW6</accession>
<dbReference type="EMBL" id="JPRO01000012">
    <property type="protein sequence ID" value="KFF02280.1"/>
    <property type="molecule type" value="Genomic_DNA"/>
</dbReference>
<sequence length="287" mass="30289">MSKGGNCGYTGEEPCDTGEVIIHVPRPNGPKGDPNLYLPGQGGGGSDPGVIGGDCGVYGNCGDGGGNNAPSNPEPPEDPCKKTKDRVNKPQVKDSLTSLKNHAHTNTKEERGFQELKSGTLQPGTVTEDNQMFFGIGSNSLGTVHTHQPGTIGILAPQDIMTFLDIVREQDPNSLGNAYSGTVSSSGTYFINFTGTASDLPPAMTEAQEAAYVDNLVKLYRKDYRMLLKQEGKASGQILSNTGLEKLFFNLLDNIGLGGKISLIKENNGNTSTIQKDSSGNPVPNPC</sequence>
<proteinExistence type="predicted"/>